<evidence type="ECO:0000313" key="1">
    <source>
        <dbReference type="EMBL" id="EHC60526.1"/>
    </source>
</evidence>
<sequence>MCVPRRVYNALLSVMTMRRILATSAALCLGG</sequence>
<accession>G5NAB5</accession>
<proteinExistence type="predicted"/>
<dbReference type="Proteomes" id="UP000003532">
    <property type="component" value="Unassembled WGS sequence"/>
</dbReference>
<protein>
    <submittedName>
        <fullName evidence="1">Uncharacterized protein</fullName>
    </submittedName>
</protein>
<feature type="non-terminal residue" evidence="1">
    <location>
        <position position="31"/>
    </location>
</feature>
<gene>
    <name evidence="1" type="ORF">LTSEINV_1389</name>
</gene>
<comment type="caution">
    <text evidence="1">The sequence shown here is derived from an EMBL/GenBank/DDBJ whole genome shotgun (WGS) entry which is preliminary data.</text>
</comment>
<organism evidence="1 2">
    <name type="scientific">Salmonella enterica subsp. enterica serovar Inverness str. R8-3668</name>
    <dbReference type="NCBI Taxonomy" id="913075"/>
    <lineage>
        <taxon>Bacteria</taxon>
        <taxon>Pseudomonadati</taxon>
        <taxon>Pseudomonadota</taxon>
        <taxon>Gammaproteobacteria</taxon>
        <taxon>Enterobacterales</taxon>
        <taxon>Enterobacteriaceae</taxon>
        <taxon>Salmonella</taxon>
    </lineage>
</organism>
<dbReference type="EMBL" id="AFCO01000483">
    <property type="protein sequence ID" value="EHC60526.1"/>
    <property type="molecule type" value="Genomic_DNA"/>
</dbReference>
<evidence type="ECO:0000313" key="2">
    <source>
        <dbReference type="Proteomes" id="UP000003532"/>
    </source>
</evidence>
<name>G5NAB5_SALET</name>
<reference evidence="1 2" key="1">
    <citation type="journal article" date="2011" name="BMC Genomics">
        <title>Genome sequencing reveals diversification of virulence factor content and possible host adaptation in distinct subpopulations of Salmonella enterica.</title>
        <authorList>
            <person name="den Bakker H.C."/>
            <person name="Moreno Switt A.I."/>
            <person name="Govoni G."/>
            <person name="Cummings C.A."/>
            <person name="Ranieri M.L."/>
            <person name="Degoricija L."/>
            <person name="Hoelzer K."/>
            <person name="Rodriguez-Rivera L.D."/>
            <person name="Brown S."/>
            <person name="Bolchacova E."/>
            <person name="Furtado M.R."/>
            <person name="Wiedmann M."/>
        </authorList>
    </citation>
    <scope>NUCLEOTIDE SEQUENCE [LARGE SCALE GENOMIC DNA]</scope>
    <source>
        <strain evidence="1 2">R8-3668</strain>
    </source>
</reference>
<dbReference type="AlphaFoldDB" id="G5NAB5"/>